<comment type="caution">
    <text evidence="13">The sequence shown here is derived from an EMBL/GenBank/DDBJ whole genome shotgun (WGS) entry which is preliminary data.</text>
</comment>
<dbReference type="SMART" id="SM00493">
    <property type="entry name" value="TOPRIM"/>
    <property type="match status" value="1"/>
</dbReference>
<dbReference type="InterPro" id="IPR013497">
    <property type="entry name" value="Topo_IA_cen"/>
</dbReference>
<dbReference type="Gene3D" id="2.70.20.10">
    <property type="entry name" value="Topoisomerase I, domain 3"/>
    <property type="match status" value="1"/>
</dbReference>
<dbReference type="GO" id="GO:0006265">
    <property type="term" value="P:DNA topological change"/>
    <property type="evidence" value="ECO:0007669"/>
    <property type="project" value="InterPro"/>
</dbReference>
<dbReference type="InterPro" id="IPR003602">
    <property type="entry name" value="Topo_IA_DNA-bd_dom"/>
</dbReference>
<dbReference type="EC" id="5.6.2.1" evidence="3"/>
<evidence type="ECO:0000256" key="7">
    <source>
        <dbReference type="ARBA" id="ARBA00030003"/>
    </source>
</evidence>
<dbReference type="Pfam" id="PF01131">
    <property type="entry name" value="Topoisom_bac"/>
    <property type="match status" value="1"/>
</dbReference>
<dbReference type="InterPro" id="IPR013825">
    <property type="entry name" value="Topo_IA_cen_sub2"/>
</dbReference>
<feature type="domain" description="Topo IA-type catalytic" evidence="12">
    <location>
        <begin position="154"/>
        <end position="591"/>
    </location>
</feature>
<dbReference type="PANTHER" id="PTHR11390">
    <property type="entry name" value="PROKARYOTIC DNA TOPOISOMERASE"/>
    <property type="match status" value="1"/>
</dbReference>
<dbReference type="CDD" id="cd03362">
    <property type="entry name" value="TOPRIM_TopoIA_TopoIII"/>
    <property type="match status" value="1"/>
</dbReference>
<evidence type="ECO:0000256" key="2">
    <source>
        <dbReference type="ARBA" id="ARBA00009446"/>
    </source>
</evidence>
<dbReference type="SUPFAM" id="SSF56712">
    <property type="entry name" value="Prokaryotic type I DNA topoisomerase"/>
    <property type="match status" value="1"/>
</dbReference>
<evidence type="ECO:0000256" key="1">
    <source>
        <dbReference type="ARBA" id="ARBA00000213"/>
    </source>
</evidence>
<evidence type="ECO:0000256" key="8">
    <source>
        <dbReference type="ARBA" id="ARBA00031985"/>
    </source>
</evidence>
<reference evidence="13" key="1">
    <citation type="submission" date="2023-01" db="EMBL/GenBank/DDBJ databases">
        <title>Human gut microbiome strain richness.</title>
        <authorList>
            <person name="Chen-Liaw A."/>
        </authorList>
    </citation>
    <scope>NUCLEOTIDE SEQUENCE</scope>
    <source>
        <strain evidence="13">B1_m1001713B170214d0_201011</strain>
    </source>
</reference>
<proteinExistence type="inferred from homology"/>
<dbReference type="InterPro" id="IPR006171">
    <property type="entry name" value="TOPRIM_dom"/>
</dbReference>
<evidence type="ECO:0000259" key="12">
    <source>
        <dbReference type="PROSITE" id="PS52039"/>
    </source>
</evidence>
<evidence type="ECO:0000256" key="5">
    <source>
        <dbReference type="ARBA" id="ARBA00023125"/>
    </source>
</evidence>
<dbReference type="EMBL" id="JAQLGM010000018">
    <property type="protein sequence ID" value="MDB2000368.1"/>
    <property type="molecule type" value="Genomic_DNA"/>
</dbReference>
<dbReference type="Gene3D" id="3.40.50.140">
    <property type="match status" value="1"/>
</dbReference>
<gene>
    <name evidence="13" type="ORF">PM006_09160</name>
</gene>
<dbReference type="SMART" id="SM00437">
    <property type="entry name" value="TOP1Ac"/>
    <property type="match status" value="1"/>
</dbReference>
<evidence type="ECO:0000256" key="3">
    <source>
        <dbReference type="ARBA" id="ARBA00012891"/>
    </source>
</evidence>
<dbReference type="InterPro" id="IPR025589">
    <property type="entry name" value="Toprim_C_rpt"/>
</dbReference>
<dbReference type="PROSITE" id="PS50880">
    <property type="entry name" value="TOPRIM"/>
    <property type="match status" value="1"/>
</dbReference>
<dbReference type="RefSeq" id="WP_003497037.1">
    <property type="nucleotide sequence ID" value="NZ_JADNHH010000016.1"/>
</dbReference>
<dbReference type="GO" id="GO:0003677">
    <property type="term" value="F:DNA binding"/>
    <property type="evidence" value="ECO:0007669"/>
    <property type="project" value="UniProtKB-KW"/>
</dbReference>
<organism evidence="13 14">
    <name type="scientific">Clostridium symbiosum</name>
    <name type="common">Bacteroides symbiosus</name>
    <dbReference type="NCBI Taxonomy" id="1512"/>
    <lineage>
        <taxon>Bacteria</taxon>
        <taxon>Bacillati</taxon>
        <taxon>Bacillota</taxon>
        <taxon>Clostridia</taxon>
        <taxon>Lachnospirales</taxon>
        <taxon>Lachnospiraceae</taxon>
        <taxon>Otoolea</taxon>
    </lineage>
</organism>
<evidence type="ECO:0000256" key="4">
    <source>
        <dbReference type="ARBA" id="ARBA00023029"/>
    </source>
</evidence>
<dbReference type="InterPro" id="IPR023406">
    <property type="entry name" value="Topo_IA_AS"/>
</dbReference>
<evidence type="ECO:0000256" key="10">
    <source>
        <dbReference type="ARBA" id="ARBA00032877"/>
    </source>
</evidence>
<dbReference type="Gene3D" id="1.10.290.10">
    <property type="entry name" value="Topoisomerase I, domain 4"/>
    <property type="match status" value="1"/>
</dbReference>
<keyword evidence="6 13" id="KW-0413">Isomerase</keyword>
<accession>A0AAW6AVR1</accession>
<dbReference type="InterPro" id="IPR003601">
    <property type="entry name" value="Topo_IA_2"/>
</dbReference>
<dbReference type="InterPro" id="IPR000380">
    <property type="entry name" value="Topo_IA"/>
</dbReference>
<dbReference type="PROSITE" id="PS52039">
    <property type="entry name" value="TOPO_IA_2"/>
    <property type="match status" value="1"/>
</dbReference>
<protein>
    <recommendedName>
        <fullName evidence="3">DNA topoisomerase</fullName>
        <ecNumber evidence="3">5.6.2.1</ecNumber>
    </recommendedName>
    <alternativeName>
        <fullName evidence="10">Omega-protein</fullName>
    </alternativeName>
    <alternativeName>
        <fullName evidence="9">Relaxing enzyme</fullName>
    </alternativeName>
    <alternativeName>
        <fullName evidence="7">Swivelase</fullName>
    </alternativeName>
    <alternativeName>
        <fullName evidence="8">Untwisting enzyme</fullName>
    </alternativeName>
</protein>
<dbReference type="CDD" id="cd00186">
    <property type="entry name" value="TOP1Ac"/>
    <property type="match status" value="1"/>
</dbReference>
<dbReference type="InterPro" id="IPR013824">
    <property type="entry name" value="Topo_IA_cen_sub1"/>
</dbReference>
<dbReference type="GO" id="GO:0043597">
    <property type="term" value="C:cytoplasmic replication fork"/>
    <property type="evidence" value="ECO:0007669"/>
    <property type="project" value="TreeGrafter"/>
</dbReference>
<comment type="catalytic activity">
    <reaction evidence="1">
        <text>ATP-independent breakage of single-stranded DNA, followed by passage and rejoining.</text>
        <dbReference type="EC" id="5.6.2.1"/>
    </reaction>
</comment>
<dbReference type="GO" id="GO:0006310">
    <property type="term" value="P:DNA recombination"/>
    <property type="evidence" value="ECO:0007669"/>
    <property type="project" value="TreeGrafter"/>
</dbReference>
<dbReference type="GO" id="GO:0003917">
    <property type="term" value="F:DNA topoisomerase type I (single strand cut, ATP-independent) activity"/>
    <property type="evidence" value="ECO:0007669"/>
    <property type="project" value="UniProtKB-EC"/>
</dbReference>
<sequence length="693" mass="79084">MGKTLVIAEKPSAGADIAKVLGCSKKEKGYIEGERYIVTWAIGHLIGQKLPEEHNTNYKAWKLEDLPFHFPLQQSLKILPNTAEQFKVIKELIHRPDVELLINAGDAGREGYLIQEWIYRMAGNNKPKKVLWASSLTDEALRKAFASLKEPQEFEGLLREAEARAQLDYLLGINYTRALSLKNDLSINGKRAIIHYGRCQTPLLKLISDREDEIKKFVPTPYYEVEISYTKGFSGRMIDAEKNIERFESSEEAETIIKEMGQSAVIASYQEEERRTSPPPLYNLADLQKDMGRKYGYTAEDTLAIAQALYEKYKVISYPRTDSKYLSTDLYNEIDEHLKSLNFSNFMAALKNIKQEKIFDKRYFNDLKVTDHHALIPTINSRIEVIFNELTEPEQRVFSAIAYRFIAIFCPDYQYKATEIITEESGHRFLSRGNTILHLGYKAVLRSDENEEKKEMQILPELQTGDLLRIDHSEVLAKKTKAPAAYNVASIISLMESYNIGTSATRAEILKKLLGKVGDKVYEQKAFLRLNKNVYVVTELGKKVLQLIPDQLKDPELTNYYETVLKNVNSGEVELSSFLGKLLEEQKRQIILFQEQKEEIVEEGKIVIKCPKCGRPIREMEKVYRCSGWNEGCNFTIWRNIAGKKLTPAQAAALITKGKTGKISGFKKRDGGTFSAALSLEDGKVQFLFINKK</sequence>
<keyword evidence="4" id="KW-0799">Topoisomerase</keyword>
<dbReference type="InterPro" id="IPR034144">
    <property type="entry name" value="TOPRIM_TopoIII"/>
</dbReference>
<feature type="domain" description="Toprim" evidence="11">
    <location>
        <begin position="3"/>
        <end position="137"/>
    </location>
</feature>
<dbReference type="PROSITE" id="PS00396">
    <property type="entry name" value="TOPO_IA_1"/>
    <property type="match status" value="1"/>
</dbReference>
<dbReference type="Pfam" id="PF01751">
    <property type="entry name" value="Toprim"/>
    <property type="match status" value="1"/>
</dbReference>
<dbReference type="SMART" id="SM00436">
    <property type="entry name" value="TOP1Bc"/>
    <property type="match status" value="1"/>
</dbReference>
<dbReference type="InterPro" id="IPR013826">
    <property type="entry name" value="Topo_IA_cen_sub3"/>
</dbReference>
<dbReference type="GO" id="GO:0006281">
    <property type="term" value="P:DNA repair"/>
    <property type="evidence" value="ECO:0007669"/>
    <property type="project" value="TreeGrafter"/>
</dbReference>
<dbReference type="Proteomes" id="UP001300871">
    <property type="component" value="Unassembled WGS sequence"/>
</dbReference>
<evidence type="ECO:0000256" key="9">
    <source>
        <dbReference type="ARBA" id="ARBA00032235"/>
    </source>
</evidence>
<name>A0AAW6AVR1_CLOSY</name>
<dbReference type="PANTHER" id="PTHR11390:SF21">
    <property type="entry name" value="DNA TOPOISOMERASE 3-ALPHA"/>
    <property type="match status" value="1"/>
</dbReference>
<evidence type="ECO:0000256" key="6">
    <source>
        <dbReference type="ARBA" id="ARBA00023235"/>
    </source>
</evidence>
<evidence type="ECO:0000259" key="11">
    <source>
        <dbReference type="PROSITE" id="PS50880"/>
    </source>
</evidence>
<dbReference type="InterPro" id="IPR023405">
    <property type="entry name" value="Topo_IA_core_domain"/>
</dbReference>
<comment type="similarity">
    <text evidence="2">Belongs to the type IA topoisomerase family.</text>
</comment>
<evidence type="ECO:0000313" key="14">
    <source>
        <dbReference type="Proteomes" id="UP001300871"/>
    </source>
</evidence>
<dbReference type="Pfam" id="PF13342">
    <property type="entry name" value="Toprim_Crpt"/>
    <property type="match status" value="1"/>
</dbReference>
<dbReference type="AlphaFoldDB" id="A0AAW6AVR1"/>
<keyword evidence="5" id="KW-0238">DNA-binding</keyword>
<dbReference type="PRINTS" id="PR00417">
    <property type="entry name" value="PRTPISMRASEI"/>
</dbReference>
<evidence type="ECO:0000313" key="13">
    <source>
        <dbReference type="EMBL" id="MDB2000368.1"/>
    </source>
</evidence>
<dbReference type="Gene3D" id="1.10.460.10">
    <property type="entry name" value="Topoisomerase I, domain 2"/>
    <property type="match status" value="1"/>
</dbReference>